<evidence type="ECO:0000256" key="4">
    <source>
        <dbReference type="ARBA" id="ARBA00023136"/>
    </source>
</evidence>
<keyword evidence="4 5" id="KW-0472">Membrane</keyword>
<evidence type="ECO:0000256" key="1">
    <source>
        <dbReference type="ARBA" id="ARBA00004141"/>
    </source>
</evidence>
<dbReference type="OrthoDB" id="9808930at2"/>
<dbReference type="AlphaFoldDB" id="A0A0Q9ZA46"/>
<keyword evidence="7" id="KW-1185">Reference proteome</keyword>
<feature type="transmembrane region" description="Helical" evidence="5">
    <location>
        <begin position="55"/>
        <end position="88"/>
    </location>
</feature>
<comment type="caution">
    <text evidence="6">The sequence shown here is derived from an EMBL/GenBank/DDBJ whole genome shotgun (WGS) entry which is preliminary data.</text>
</comment>
<evidence type="ECO:0000256" key="2">
    <source>
        <dbReference type="ARBA" id="ARBA00022692"/>
    </source>
</evidence>
<evidence type="ECO:0000313" key="7">
    <source>
        <dbReference type="Proteomes" id="UP000051643"/>
    </source>
</evidence>
<dbReference type="Pfam" id="PF09685">
    <property type="entry name" value="MamF_MmsF"/>
    <property type="match status" value="1"/>
</dbReference>
<evidence type="ECO:0000313" key="6">
    <source>
        <dbReference type="EMBL" id="KRG29001.1"/>
    </source>
</evidence>
<organism evidence="6 7">
    <name type="scientific">Salegentibacter mishustinae</name>
    <dbReference type="NCBI Taxonomy" id="270918"/>
    <lineage>
        <taxon>Bacteria</taxon>
        <taxon>Pseudomonadati</taxon>
        <taxon>Bacteroidota</taxon>
        <taxon>Flavobacteriia</taxon>
        <taxon>Flavobacteriales</taxon>
        <taxon>Flavobacteriaceae</taxon>
        <taxon>Salegentibacter</taxon>
    </lineage>
</organism>
<evidence type="ECO:0000256" key="3">
    <source>
        <dbReference type="ARBA" id="ARBA00022989"/>
    </source>
</evidence>
<keyword evidence="3 5" id="KW-1133">Transmembrane helix</keyword>
<reference evidence="6" key="1">
    <citation type="submission" date="2015-10" db="EMBL/GenBank/DDBJ databases">
        <title>Draft genome sequence of Salegentibacter mishustinae KCTC 12263.</title>
        <authorList>
            <person name="Lin W."/>
            <person name="Zheng Q."/>
        </authorList>
    </citation>
    <scope>NUCLEOTIDE SEQUENCE [LARGE SCALE GENOMIC DNA]</scope>
    <source>
        <strain evidence="6">KCTC 12263</strain>
    </source>
</reference>
<accession>A0A0Q9ZA46</accession>
<feature type="transmembrane region" description="Helical" evidence="5">
    <location>
        <begin position="12"/>
        <end position="34"/>
    </location>
</feature>
<dbReference type="EMBL" id="LKTP01000012">
    <property type="protein sequence ID" value="KRG29001.1"/>
    <property type="molecule type" value="Genomic_DNA"/>
</dbReference>
<protein>
    <submittedName>
        <fullName evidence="6">tRNA modification GTPase</fullName>
    </submittedName>
</protein>
<dbReference type="InterPro" id="IPR019109">
    <property type="entry name" value="MamF_MmsF"/>
</dbReference>
<keyword evidence="2 5" id="KW-0812">Transmembrane</keyword>
<dbReference type="RefSeq" id="WP_057481477.1">
    <property type="nucleotide sequence ID" value="NZ_BMWR01000003.1"/>
</dbReference>
<comment type="subcellular location">
    <subcellularLocation>
        <location evidence="1">Membrane</location>
        <topology evidence="1">Multi-pass membrane protein</topology>
    </subcellularLocation>
</comment>
<gene>
    <name evidence="6" type="ORF">APR42_03480</name>
</gene>
<proteinExistence type="predicted"/>
<name>A0A0Q9ZA46_9FLAO</name>
<dbReference type="Proteomes" id="UP000051643">
    <property type="component" value="Unassembled WGS sequence"/>
</dbReference>
<sequence>MREDNQMLVITHLSQLLDLVTGIGGFIIPLILWLTQKDKVAGMDFHGKMIINFQISMFIYSLLCIPLIFLFGLGIIALIGIAVIMLILPIVNAIKVSNGEIPNYPLTIEIIK</sequence>
<dbReference type="STRING" id="270918.APR42_03480"/>
<evidence type="ECO:0000256" key="5">
    <source>
        <dbReference type="SAM" id="Phobius"/>
    </source>
</evidence>